<feature type="transmembrane region" description="Helical" evidence="1">
    <location>
        <begin position="81"/>
        <end position="101"/>
    </location>
</feature>
<dbReference type="OrthoDB" id="9795854at2"/>
<proteinExistence type="predicted"/>
<dbReference type="Proteomes" id="UP000595663">
    <property type="component" value="Chromosome"/>
</dbReference>
<feature type="transmembrane region" description="Helical" evidence="1">
    <location>
        <begin position="107"/>
        <end position="127"/>
    </location>
</feature>
<evidence type="ECO:0000313" key="2">
    <source>
        <dbReference type="EMBL" id="BBB27372.1"/>
    </source>
</evidence>
<dbReference type="PANTHER" id="PTHR35867">
    <property type="entry name" value="PROTEIN RSEC"/>
    <property type="match status" value="1"/>
</dbReference>
<accession>A0A7R6PIZ0</accession>
<dbReference type="PIRSF" id="PIRSF004923">
    <property type="entry name" value="RseC"/>
    <property type="match status" value="1"/>
</dbReference>
<dbReference type="PANTHER" id="PTHR35867:SF1">
    <property type="entry name" value="PROTEIN RSEC"/>
    <property type="match status" value="1"/>
</dbReference>
<organism evidence="2 3">
    <name type="scientific">Amphritea japonica ATCC BAA-1530</name>
    <dbReference type="NCBI Taxonomy" id="1278309"/>
    <lineage>
        <taxon>Bacteria</taxon>
        <taxon>Pseudomonadati</taxon>
        <taxon>Pseudomonadota</taxon>
        <taxon>Gammaproteobacteria</taxon>
        <taxon>Oceanospirillales</taxon>
        <taxon>Oceanospirillaceae</taxon>
        <taxon>Amphritea</taxon>
    </lineage>
</organism>
<evidence type="ECO:0000313" key="3">
    <source>
        <dbReference type="Proteomes" id="UP000595663"/>
    </source>
</evidence>
<dbReference type="InterPro" id="IPR007359">
    <property type="entry name" value="SigmaE_reg_RseC_MucC"/>
</dbReference>
<reference evidence="2 3" key="1">
    <citation type="journal article" date="2008" name="Int. J. Syst. Evol. Microbiol.">
        <title>Amphritea japonica sp. nov. and Amphritea balenae sp. nov., isolated from the sediment adjacent to sperm whale carcasses off Kagoshima, Japan.</title>
        <authorList>
            <person name="Miyazaki M."/>
            <person name="Nogi Y."/>
            <person name="Fujiwara Y."/>
            <person name="Kawato M."/>
            <person name="Nagahama T."/>
            <person name="Kubokawa K."/>
            <person name="Horikoshi K."/>
        </authorList>
    </citation>
    <scope>NUCLEOTIDE SEQUENCE [LARGE SCALE GENOMIC DNA]</scope>
    <source>
        <strain evidence="2 3">ATCC BAA-1530</strain>
    </source>
</reference>
<name>A0A7R6PIZ0_9GAMM</name>
<keyword evidence="1" id="KW-0812">Transmembrane</keyword>
<keyword evidence="1" id="KW-0472">Membrane</keyword>
<dbReference type="RefSeq" id="WP_019623271.1">
    <property type="nucleotide sequence ID" value="NZ_AP014545.1"/>
</dbReference>
<sequence>MIEESGRVIRVGSESIWVETIKQSACSSCSVQKGCGQRLLATIGDGKRMEIQVDNPRHIKVIENDQVTVGVGERSFLTASFLVYLLPLIVMFALSVSVQLSGFTEPFVILSALIGLAGGFLLTRIISGRISRNCSYRPVLLRRI</sequence>
<dbReference type="Pfam" id="PF04246">
    <property type="entry name" value="RseC_MucC"/>
    <property type="match status" value="1"/>
</dbReference>
<dbReference type="InterPro" id="IPR026268">
    <property type="entry name" value="RseC"/>
</dbReference>
<dbReference type="KEGG" id="ajp:AMJAP_2786"/>
<keyword evidence="3" id="KW-1185">Reference proteome</keyword>
<dbReference type="AlphaFoldDB" id="A0A7R6PIZ0"/>
<dbReference type="EMBL" id="AP014545">
    <property type="protein sequence ID" value="BBB27372.1"/>
    <property type="molecule type" value="Genomic_DNA"/>
</dbReference>
<keyword evidence="1" id="KW-1133">Transmembrane helix</keyword>
<evidence type="ECO:0000256" key="1">
    <source>
        <dbReference type="SAM" id="Phobius"/>
    </source>
</evidence>
<protein>
    <submittedName>
        <fullName evidence="2">Sigma-E factor negative regulatory protein RseC</fullName>
    </submittedName>
</protein>
<gene>
    <name evidence="2" type="primary">rseC</name>
    <name evidence="2" type="ORF">AMJAP_2786</name>
</gene>